<evidence type="ECO:0000313" key="1">
    <source>
        <dbReference type="EMBL" id="KAF2468547.1"/>
    </source>
</evidence>
<evidence type="ECO:0000313" key="2">
    <source>
        <dbReference type="Proteomes" id="UP000799755"/>
    </source>
</evidence>
<name>A0ACB6QR42_9PLEO</name>
<dbReference type="EMBL" id="MU003515">
    <property type="protein sequence ID" value="KAF2468547.1"/>
    <property type="molecule type" value="Genomic_DNA"/>
</dbReference>
<reference evidence="1" key="1">
    <citation type="journal article" date="2020" name="Stud. Mycol.">
        <title>101 Dothideomycetes genomes: a test case for predicting lifestyles and emergence of pathogens.</title>
        <authorList>
            <person name="Haridas S."/>
            <person name="Albert R."/>
            <person name="Binder M."/>
            <person name="Bloem J."/>
            <person name="Labutti K."/>
            <person name="Salamov A."/>
            <person name="Andreopoulos B."/>
            <person name="Baker S."/>
            <person name="Barry K."/>
            <person name="Bills G."/>
            <person name="Bluhm B."/>
            <person name="Cannon C."/>
            <person name="Castanera R."/>
            <person name="Culley D."/>
            <person name="Daum C."/>
            <person name="Ezra D."/>
            <person name="Gonzalez J."/>
            <person name="Henrissat B."/>
            <person name="Kuo A."/>
            <person name="Liang C."/>
            <person name="Lipzen A."/>
            <person name="Lutzoni F."/>
            <person name="Magnuson J."/>
            <person name="Mondo S."/>
            <person name="Nolan M."/>
            <person name="Ohm R."/>
            <person name="Pangilinan J."/>
            <person name="Park H.-J."/>
            <person name="Ramirez L."/>
            <person name="Alfaro M."/>
            <person name="Sun H."/>
            <person name="Tritt A."/>
            <person name="Yoshinaga Y."/>
            <person name="Zwiers L.-H."/>
            <person name="Turgeon B."/>
            <person name="Goodwin S."/>
            <person name="Spatafora J."/>
            <person name="Crous P."/>
            <person name="Grigoriev I."/>
        </authorList>
    </citation>
    <scope>NUCLEOTIDE SEQUENCE</scope>
    <source>
        <strain evidence="1">ATCC 200398</strain>
    </source>
</reference>
<comment type="caution">
    <text evidence="1">The sequence shown here is derived from an EMBL/GenBank/DDBJ whole genome shotgun (WGS) entry which is preliminary data.</text>
</comment>
<dbReference type="Proteomes" id="UP000799755">
    <property type="component" value="Unassembled WGS sequence"/>
</dbReference>
<organism evidence="1 2">
    <name type="scientific">Lindgomyces ingoldianus</name>
    <dbReference type="NCBI Taxonomy" id="673940"/>
    <lineage>
        <taxon>Eukaryota</taxon>
        <taxon>Fungi</taxon>
        <taxon>Dikarya</taxon>
        <taxon>Ascomycota</taxon>
        <taxon>Pezizomycotina</taxon>
        <taxon>Dothideomycetes</taxon>
        <taxon>Pleosporomycetidae</taxon>
        <taxon>Pleosporales</taxon>
        <taxon>Lindgomycetaceae</taxon>
        <taxon>Lindgomyces</taxon>
    </lineage>
</organism>
<keyword evidence="2" id="KW-1185">Reference proteome</keyword>
<accession>A0ACB6QR42</accession>
<sequence length="509" mass="58068">MGSFPLLPYAAAVSLAFLVLRIIYRLFFHPLAKFPGPKLAAVTTLYNAYYDILDSGLVKCLPELHEKYGPIVRIQPDEIHVADLEGYNQIFKVGTPFDRVWHDNPFLTGSLQSLTTLTETRKRKEFLAPFFSKAAILRVEPYLHRQKLTQFLSTLLPAAQANQGRGSVLDFFLAFRCLTADTIMDYCFQQDLGALSEPGFRSERVEQFVKGFDMALISTYFPTVFGLLNRLIFSLPEWVRERYFAPVYGFQCMQKLAQERVEYLMANPDSTNSKIPTMFDLMLAPDKEKGQTTPSKRDMIADGCLMIAAGTDTTANILGLVLWHITQNPEVEQKLVEELKEGIRDREEVVSSATLEGDKFKYLQACVKEALRLGLGVPGRLIRRVPKEGVTISGRYVPGGIRITSSIYMQNTDANTFPDPFKYDPERWMCDPDTYKQRERQMLSFSRGSRSCIGINLAYAELHLTTAHLFRRFEISTTGYTSEWDMDWNDRFVPVPNGRIKGLIRVREE</sequence>
<gene>
    <name evidence="1" type="ORF">BDR25DRAFT_373135</name>
</gene>
<proteinExistence type="predicted"/>
<protein>
    <submittedName>
        <fullName evidence="1">Cytochrome P450</fullName>
    </submittedName>
</protein>